<reference evidence="2" key="1">
    <citation type="journal article" date="2019" name="Int. J. Syst. Evol. Microbiol.">
        <title>The Global Catalogue of Microorganisms (GCM) 10K type strain sequencing project: providing services to taxonomists for standard genome sequencing and annotation.</title>
        <authorList>
            <consortium name="The Broad Institute Genomics Platform"/>
            <consortium name="The Broad Institute Genome Sequencing Center for Infectious Disease"/>
            <person name="Wu L."/>
            <person name="Ma J."/>
        </authorList>
    </citation>
    <scope>NUCLEOTIDE SEQUENCE [LARGE SCALE GENOMIC DNA]</scope>
    <source>
        <strain evidence="2">CGMCC 4.7608</strain>
    </source>
</reference>
<evidence type="ECO:0000313" key="1">
    <source>
        <dbReference type="EMBL" id="MFC4492293.1"/>
    </source>
</evidence>
<dbReference type="EMBL" id="JBHSEK010000025">
    <property type="protein sequence ID" value="MFC4492293.1"/>
    <property type="molecule type" value="Genomic_DNA"/>
</dbReference>
<dbReference type="PANTHER" id="PTHR38785">
    <property type="entry name" value="HOMOLOG OF VIRK"/>
    <property type="match status" value="1"/>
</dbReference>
<comment type="caution">
    <text evidence="1">The sequence shown here is derived from an EMBL/GenBank/DDBJ whole genome shotgun (WGS) entry which is preliminary data.</text>
</comment>
<keyword evidence="2" id="KW-1185">Reference proteome</keyword>
<dbReference type="PANTHER" id="PTHR38785:SF1">
    <property type="entry name" value="HOMOLOG OF VIRK"/>
    <property type="match status" value="1"/>
</dbReference>
<dbReference type="Pfam" id="PF04393">
    <property type="entry name" value="DUF535"/>
    <property type="match status" value="1"/>
</dbReference>
<name>A0ABV8ZX89_9NEIS</name>
<gene>
    <name evidence="1" type="ORF">ACFO0R_22010</name>
</gene>
<sequence length="308" mass="34884">MSALNAVDLFWSLASGRFSRKDGFDEGKNRCKFALRGLLTLPWTLRWLDTWRQQPALRQHLQANPRLACKLHRPYLYRSLSQGGKLAALCTHYQALAERISPAAYRSLLDDAGLILAELNGKNDAEIKVRLTHQHSFDKEGELSLQICNADDVAIATLTFTIARRHDDIAIIIGGLQGPRKPHGADAVHQLTKQSHGLFPKRLAVEALIALAQEIGAKQVLAVSKWQHIYSSWRYRRHFFADYDSFWDTFDAQATACKRFFSLPLQLPRKPLSEIASKKRAEYQRRYALLDELASQSRHALTRQAAAG</sequence>
<dbReference type="RefSeq" id="WP_231461098.1">
    <property type="nucleotide sequence ID" value="NZ_JAJOHW010000020.1"/>
</dbReference>
<evidence type="ECO:0000313" key="2">
    <source>
        <dbReference type="Proteomes" id="UP001595999"/>
    </source>
</evidence>
<dbReference type="Proteomes" id="UP001595999">
    <property type="component" value="Unassembled WGS sequence"/>
</dbReference>
<organism evidence="1 2">
    <name type="scientific">Chromobacterium aquaticum</name>
    <dbReference type="NCBI Taxonomy" id="467180"/>
    <lineage>
        <taxon>Bacteria</taxon>
        <taxon>Pseudomonadati</taxon>
        <taxon>Pseudomonadota</taxon>
        <taxon>Betaproteobacteria</taxon>
        <taxon>Neisseriales</taxon>
        <taxon>Chromobacteriaceae</taxon>
        <taxon>Chromobacterium</taxon>
    </lineage>
</organism>
<accession>A0ABV8ZX89</accession>
<proteinExistence type="predicted"/>
<protein>
    <submittedName>
        <fullName evidence="1">VirK/YbjX family protein</fullName>
    </submittedName>
</protein>
<dbReference type="InterPro" id="IPR007488">
    <property type="entry name" value="DUF535"/>
</dbReference>